<evidence type="ECO:0000259" key="3">
    <source>
        <dbReference type="Pfam" id="PF17782"/>
    </source>
</evidence>
<dbReference type="InterPro" id="IPR057666">
    <property type="entry name" value="DrpA_SLOG"/>
</dbReference>
<dbReference type="InterPro" id="IPR003488">
    <property type="entry name" value="DprA"/>
</dbReference>
<dbReference type="AlphaFoldDB" id="A0AB73T6Q0"/>
<evidence type="ECO:0000256" key="1">
    <source>
        <dbReference type="ARBA" id="ARBA00006525"/>
    </source>
</evidence>
<dbReference type="GO" id="GO:0009294">
    <property type="term" value="P:DNA-mediated transformation"/>
    <property type="evidence" value="ECO:0007669"/>
    <property type="project" value="InterPro"/>
</dbReference>
<evidence type="ECO:0000313" key="4">
    <source>
        <dbReference type="EMBL" id="PWJ77241.1"/>
    </source>
</evidence>
<protein>
    <submittedName>
        <fullName evidence="4">DNA processing protein</fullName>
    </submittedName>
</protein>
<dbReference type="Pfam" id="PF17782">
    <property type="entry name" value="WHD_DprA"/>
    <property type="match status" value="1"/>
</dbReference>
<sequence>MVSDGKEEAWLWLCSQQGLYYGGIQKIISRFGDAQAAYSAGDEAIRECPGLSLKIKNELAGRRRGKAFLREYHKWKKEGIHFISAAHEKFPERLRNIPESPFGLFVKGELPCPFRPAVAVVGGRKCTSYGKNISQDLGRKLAEHGVEVISGMAYGIDGFAQQAALDAGGASFAVLGSGVDICYPISHRGLYGALADRGGLISEFPPGSPPAAYHFPMRNRIISGLADVVVVIEARMKSGSLITADFALEQGRDVYALPGRSGDELSAGSNRLIAQGAGVLLSVPAFLEELGYGSADAPKIKKCNIGLETNEILVYSCVDLQPKSLQELVTETKASAAAVAEALIRLELKGLIKEVWKNYYILRDE</sequence>
<dbReference type="RefSeq" id="WP_109625355.1">
    <property type="nucleotide sequence ID" value="NZ_JANKBI010000002.1"/>
</dbReference>
<dbReference type="PANTHER" id="PTHR43022">
    <property type="entry name" value="PROTEIN SMF"/>
    <property type="match status" value="1"/>
</dbReference>
<dbReference type="PANTHER" id="PTHR43022:SF1">
    <property type="entry name" value="PROTEIN SMF"/>
    <property type="match status" value="1"/>
</dbReference>
<comment type="caution">
    <text evidence="4">The sequence shown here is derived from an EMBL/GenBank/DDBJ whole genome shotgun (WGS) entry which is preliminary data.</text>
</comment>
<dbReference type="Pfam" id="PF02481">
    <property type="entry name" value="DNA_processg_A"/>
    <property type="match status" value="1"/>
</dbReference>
<dbReference type="SUPFAM" id="SSF102405">
    <property type="entry name" value="MCP/YpsA-like"/>
    <property type="match status" value="1"/>
</dbReference>
<keyword evidence="5" id="KW-1185">Reference proteome</keyword>
<dbReference type="InterPro" id="IPR041614">
    <property type="entry name" value="DprA_WH"/>
</dbReference>
<accession>A0AB73T6Q0</accession>
<evidence type="ECO:0000259" key="2">
    <source>
        <dbReference type="Pfam" id="PF02481"/>
    </source>
</evidence>
<dbReference type="Gene3D" id="3.40.50.450">
    <property type="match status" value="1"/>
</dbReference>
<proteinExistence type="inferred from homology"/>
<name>A0AB73T6Q0_9FIRM</name>
<dbReference type="EMBL" id="QGGY01000003">
    <property type="protein sequence ID" value="PWJ77241.1"/>
    <property type="molecule type" value="Genomic_DNA"/>
</dbReference>
<feature type="domain" description="Smf/DprA SLOG" evidence="2">
    <location>
        <begin position="82"/>
        <end position="290"/>
    </location>
</feature>
<evidence type="ECO:0000313" key="5">
    <source>
        <dbReference type="Proteomes" id="UP000245412"/>
    </source>
</evidence>
<dbReference type="InterPro" id="IPR036388">
    <property type="entry name" value="WH-like_DNA-bd_sf"/>
</dbReference>
<dbReference type="NCBIfam" id="TIGR00732">
    <property type="entry name" value="dprA"/>
    <property type="match status" value="1"/>
</dbReference>
<gene>
    <name evidence="4" type="ORF">C7383_10382</name>
</gene>
<feature type="domain" description="DprA winged helix" evidence="3">
    <location>
        <begin position="314"/>
        <end position="353"/>
    </location>
</feature>
<dbReference type="Proteomes" id="UP000245412">
    <property type="component" value="Unassembled WGS sequence"/>
</dbReference>
<reference evidence="4 5" key="1">
    <citation type="submission" date="2018-05" db="EMBL/GenBank/DDBJ databases">
        <authorList>
            <person name="Goeker M."/>
            <person name="Huntemann M."/>
            <person name="Clum A."/>
            <person name="Pillay M."/>
            <person name="Palaniappan K."/>
            <person name="Varghese N."/>
            <person name="Mikhailova N."/>
            <person name="Stamatis D."/>
            <person name="Reddy T."/>
            <person name="Daum C."/>
            <person name="Shapiro N."/>
            <person name="Ivanova N."/>
            <person name="Kyrpides N."/>
            <person name="Woyke T."/>
        </authorList>
    </citation>
    <scope>NUCLEOTIDE SEQUENCE [LARGE SCALE GENOMIC DNA]</scope>
    <source>
        <strain evidence="4 5">DSM 26524</strain>
    </source>
</reference>
<organism evidence="4 5">
    <name type="scientific">Murimonas intestini</name>
    <dbReference type="NCBI Taxonomy" id="1337051"/>
    <lineage>
        <taxon>Bacteria</taxon>
        <taxon>Bacillati</taxon>
        <taxon>Bacillota</taxon>
        <taxon>Clostridia</taxon>
        <taxon>Lachnospirales</taxon>
        <taxon>Lachnospiraceae</taxon>
        <taxon>Murimonas</taxon>
    </lineage>
</organism>
<comment type="similarity">
    <text evidence="1">Belongs to the DprA/Smf family.</text>
</comment>
<dbReference type="Gene3D" id="1.10.10.10">
    <property type="entry name" value="Winged helix-like DNA-binding domain superfamily/Winged helix DNA-binding domain"/>
    <property type="match status" value="1"/>
</dbReference>